<sequence length="139" mass="15829">MIQAATIAWVIEAQGQYLFVEEDIGGVLTLNQPAGHWERGENLIEAAKRELKEETGLSLSPQGMVGLYHLELPHKTFWRHVFYARLPAPVDTFPEDSDILRCLWLTPEALENRPLRSHLVVEAIRDFEAGSHYPLSVLR</sequence>
<organism evidence="4 5">
    <name type="scientific">Gallaecimonas pentaromativorans</name>
    <dbReference type="NCBI Taxonomy" id="584787"/>
    <lineage>
        <taxon>Bacteria</taxon>
        <taxon>Pseudomonadati</taxon>
        <taxon>Pseudomonadota</taxon>
        <taxon>Gammaproteobacteria</taxon>
        <taxon>Enterobacterales</taxon>
        <taxon>Gallaecimonadaceae</taxon>
        <taxon>Gallaecimonas</taxon>
    </lineage>
</organism>
<reference evidence="4 5" key="1">
    <citation type="submission" date="2018-11" db="EMBL/GenBank/DDBJ databases">
        <title>Genomic Encyclopedia of Type Strains, Phase IV (KMG-IV): sequencing the most valuable type-strain genomes for metagenomic binning, comparative biology and taxonomic classification.</title>
        <authorList>
            <person name="Goeker M."/>
        </authorList>
    </citation>
    <scope>NUCLEOTIDE SEQUENCE [LARGE SCALE GENOMIC DNA]</scope>
    <source>
        <strain evidence="4 5">DSM 21945</strain>
    </source>
</reference>
<comment type="caution">
    <text evidence="4">The sequence shown here is derived from an EMBL/GenBank/DDBJ whole genome shotgun (WGS) entry which is preliminary data.</text>
</comment>
<protein>
    <submittedName>
        <fullName evidence="4">Phosphatase NudJ</fullName>
    </submittedName>
</protein>
<keyword evidence="5" id="KW-1185">Reference proteome</keyword>
<dbReference type="PANTHER" id="PTHR43222">
    <property type="entry name" value="NUDIX HYDROLASE 23"/>
    <property type="match status" value="1"/>
</dbReference>
<evidence type="ECO:0000313" key="5">
    <source>
        <dbReference type="Proteomes" id="UP000268033"/>
    </source>
</evidence>
<accession>A0A3N1PLC9</accession>
<evidence type="ECO:0000256" key="2">
    <source>
        <dbReference type="ARBA" id="ARBA00022801"/>
    </source>
</evidence>
<dbReference type="GO" id="GO:0016787">
    <property type="term" value="F:hydrolase activity"/>
    <property type="evidence" value="ECO:0007669"/>
    <property type="project" value="UniProtKB-KW"/>
</dbReference>
<dbReference type="PANTHER" id="PTHR43222:SF11">
    <property type="entry name" value="PHOSPHATASE NUDJ"/>
    <property type="match status" value="1"/>
</dbReference>
<dbReference type="Pfam" id="PF00293">
    <property type="entry name" value="NUDIX"/>
    <property type="match status" value="1"/>
</dbReference>
<feature type="domain" description="Nudix hydrolase" evidence="3">
    <location>
        <begin position="1"/>
        <end position="128"/>
    </location>
</feature>
<dbReference type="Proteomes" id="UP000268033">
    <property type="component" value="Unassembled WGS sequence"/>
</dbReference>
<keyword evidence="2" id="KW-0378">Hydrolase</keyword>
<comment type="cofactor">
    <cofactor evidence="1">
        <name>Mg(2+)</name>
        <dbReference type="ChEBI" id="CHEBI:18420"/>
    </cofactor>
</comment>
<dbReference type="RefSeq" id="WP_123421468.1">
    <property type="nucleotide sequence ID" value="NZ_JBLXEP010000018.1"/>
</dbReference>
<gene>
    <name evidence="4" type="ORF">EDC28_104359</name>
</gene>
<dbReference type="PROSITE" id="PS51462">
    <property type="entry name" value="NUDIX"/>
    <property type="match status" value="1"/>
</dbReference>
<dbReference type="STRING" id="584787.GCA_001247655_02115"/>
<dbReference type="AlphaFoldDB" id="A0A3N1PLC9"/>
<dbReference type="InterPro" id="IPR020084">
    <property type="entry name" value="NUDIX_hydrolase_CS"/>
</dbReference>
<dbReference type="InterPro" id="IPR000086">
    <property type="entry name" value="NUDIX_hydrolase_dom"/>
</dbReference>
<evidence type="ECO:0000259" key="3">
    <source>
        <dbReference type="PROSITE" id="PS51462"/>
    </source>
</evidence>
<name>A0A3N1PLC9_9GAMM</name>
<dbReference type="EMBL" id="RJUL01000004">
    <property type="protein sequence ID" value="ROQ27700.1"/>
    <property type="molecule type" value="Genomic_DNA"/>
</dbReference>
<dbReference type="Gene3D" id="3.90.79.10">
    <property type="entry name" value="Nucleoside Triphosphate Pyrophosphohydrolase"/>
    <property type="match status" value="1"/>
</dbReference>
<dbReference type="InterPro" id="IPR015797">
    <property type="entry name" value="NUDIX_hydrolase-like_dom_sf"/>
</dbReference>
<dbReference type="SUPFAM" id="SSF55811">
    <property type="entry name" value="Nudix"/>
    <property type="match status" value="1"/>
</dbReference>
<evidence type="ECO:0000256" key="1">
    <source>
        <dbReference type="ARBA" id="ARBA00001946"/>
    </source>
</evidence>
<proteinExistence type="predicted"/>
<evidence type="ECO:0000313" key="4">
    <source>
        <dbReference type="EMBL" id="ROQ27700.1"/>
    </source>
</evidence>
<dbReference type="PROSITE" id="PS00893">
    <property type="entry name" value="NUDIX_BOX"/>
    <property type="match status" value="1"/>
</dbReference>